<dbReference type="PIRSF" id="PIRSF006060">
    <property type="entry name" value="AA_transporter"/>
    <property type="match status" value="1"/>
</dbReference>
<feature type="transmembrane region" description="Helical" evidence="6">
    <location>
        <begin position="492"/>
        <end position="510"/>
    </location>
</feature>
<evidence type="ECO:0000256" key="4">
    <source>
        <dbReference type="ARBA" id="ARBA00022989"/>
    </source>
</evidence>
<sequence length="534" mass="58524">MQEKKKAFVRESSGLVREMDAKDAFSMNFSYLGPAAGVAYPLSFASTLIGASWILAGFLGALLMLPVAIMYYFLSKYIPRSAGDYIYISRTLGPRIGFIQALSNIFIFASGVPILAQLELPLVVEPSLQILGVTFHDSSLISFANNFSFSNETSPVFFASTLIIIALVTLVVIARTKYFARIITILTAIQILGTIAMIIGLIIVGPSYSSIFTKVSGSFGGPSYSHLESLCTIPTSGINPLTTIVLMSAITSFLFLYNNAPTYFSGEIKRAEKGGLFYGIIVSYIVTAIMALALLAELQNFIGEKFYDYTSFNGWDYSNGSGIPIATTSILAYVSIPFLNNPALIILFVASAITWYILYAIINLAIPTRTLFAISFDWLAPTFFTKVHEKFRTPIYATLFITGLNVIFDILEIYLGFSESAITTVIVFMLYQYFLAAIAAVVIAKKKLYGINDNRIGILGIISAIVLIIPAFFLIYYGIISSSFASLVFPNLTLNLGIIIGVPIVALVLFEVIRRIREKQGIDLSLTFSEIPPE</sequence>
<evidence type="ECO:0000256" key="3">
    <source>
        <dbReference type="ARBA" id="ARBA00022692"/>
    </source>
</evidence>
<protein>
    <submittedName>
        <fullName evidence="7">APC family permease</fullName>
    </submittedName>
</protein>
<feature type="transmembrane region" description="Helical" evidence="6">
    <location>
        <begin position="29"/>
        <end position="49"/>
    </location>
</feature>
<feature type="transmembrane region" description="Helical" evidence="6">
    <location>
        <begin position="343"/>
        <end position="366"/>
    </location>
</feature>
<dbReference type="GO" id="GO:0005886">
    <property type="term" value="C:plasma membrane"/>
    <property type="evidence" value="ECO:0007669"/>
    <property type="project" value="UniProtKB-SubCell"/>
</dbReference>
<dbReference type="GO" id="GO:0022857">
    <property type="term" value="F:transmembrane transporter activity"/>
    <property type="evidence" value="ECO:0007669"/>
    <property type="project" value="InterPro"/>
</dbReference>
<dbReference type="RefSeq" id="WP_369609556.1">
    <property type="nucleotide sequence ID" value="NZ_AP031322.1"/>
</dbReference>
<keyword evidence="5 6" id="KW-0472">Membrane</keyword>
<keyword evidence="3 6" id="KW-0812">Transmembrane</keyword>
<dbReference type="KEGG" id="sjv:SJAV_19520"/>
<dbReference type="EMBL" id="AP031322">
    <property type="protein sequence ID" value="BFH74008.1"/>
    <property type="molecule type" value="Genomic_DNA"/>
</dbReference>
<dbReference type="Pfam" id="PF13520">
    <property type="entry name" value="AA_permease_2"/>
    <property type="match status" value="1"/>
</dbReference>
<feature type="transmembrane region" description="Helical" evidence="6">
    <location>
        <begin position="156"/>
        <end position="175"/>
    </location>
</feature>
<evidence type="ECO:0000256" key="1">
    <source>
        <dbReference type="ARBA" id="ARBA00004651"/>
    </source>
</evidence>
<evidence type="ECO:0000313" key="7">
    <source>
        <dbReference type="EMBL" id="BFH74008.1"/>
    </source>
</evidence>
<dbReference type="AlphaFoldDB" id="A0AAT9GT07"/>
<dbReference type="GeneID" id="92354901"/>
<keyword evidence="2" id="KW-1003">Cell membrane</keyword>
<feature type="transmembrane region" description="Helical" evidence="6">
    <location>
        <begin position="55"/>
        <end position="74"/>
    </location>
</feature>
<evidence type="ECO:0000256" key="5">
    <source>
        <dbReference type="ARBA" id="ARBA00023136"/>
    </source>
</evidence>
<dbReference type="Gene3D" id="1.20.1740.10">
    <property type="entry name" value="Amino acid/polyamine transporter I"/>
    <property type="match status" value="1"/>
</dbReference>
<evidence type="ECO:0000256" key="2">
    <source>
        <dbReference type="ARBA" id="ARBA00022475"/>
    </source>
</evidence>
<dbReference type="PANTHER" id="PTHR42770:SF7">
    <property type="entry name" value="MEMBRANE PROTEIN"/>
    <property type="match status" value="1"/>
</dbReference>
<comment type="subcellular location">
    <subcellularLocation>
        <location evidence="1">Cell membrane</location>
        <topology evidence="1">Multi-pass membrane protein</topology>
    </subcellularLocation>
</comment>
<keyword evidence="4 6" id="KW-1133">Transmembrane helix</keyword>
<feature type="transmembrane region" description="Helical" evidence="6">
    <location>
        <begin position="182"/>
        <end position="204"/>
    </location>
</feature>
<organism evidence="7">
    <name type="scientific">Sulfurisphaera javensis</name>
    <dbReference type="NCBI Taxonomy" id="2049879"/>
    <lineage>
        <taxon>Archaea</taxon>
        <taxon>Thermoproteota</taxon>
        <taxon>Thermoprotei</taxon>
        <taxon>Sulfolobales</taxon>
        <taxon>Sulfolobaceae</taxon>
        <taxon>Sulfurisphaera</taxon>
    </lineage>
</organism>
<feature type="transmembrane region" description="Helical" evidence="6">
    <location>
        <begin position="95"/>
        <end position="116"/>
    </location>
</feature>
<dbReference type="PANTHER" id="PTHR42770">
    <property type="entry name" value="AMINO ACID TRANSPORTER-RELATED"/>
    <property type="match status" value="1"/>
</dbReference>
<feature type="transmembrane region" description="Helical" evidence="6">
    <location>
        <begin position="276"/>
        <end position="296"/>
    </location>
</feature>
<proteinExistence type="predicted"/>
<accession>A0AAT9GT07</accession>
<dbReference type="InterPro" id="IPR050367">
    <property type="entry name" value="APC_superfamily"/>
</dbReference>
<reference evidence="7" key="1">
    <citation type="submission" date="2024-03" db="EMBL/GenBank/DDBJ databases">
        <title>Complete genome sequence of Sulfurisphaera javensis strain KD-1.</title>
        <authorList>
            <person name="Sakai H."/>
            <person name="Nur N."/>
            <person name="Suwanto A."/>
            <person name="Kurosawa N."/>
        </authorList>
    </citation>
    <scope>NUCLEOTIDE SEQUENCE</scope>
    <source>
        <strain evidence="7">KD-1</strain>
    </source>
</reference>
<feature type="transmembrane region" description="Helical" evidence="6">
    <location>
        <begin position="456"/>
        <end position="480"/>
    </location>
</feature>
<feature type="transmembrane region" description="Helical" evidence="6">
    <location>
        <begin position="237"/>
        <end position="256"/>
    </location>
</feature>
<gene>
    <name evidence="7" type="ORF">SJAV_19520</name>
</gene>
<name>A0AAT9GT07_9CREN</name>
<evidence type="ECO:0000256" key="6">
    <source>
        <dbReference type="SAM" id="Phobius"/>
    </source>
</evidence>
<dbReference type="InterPro" id="IPR002293">
    <property type="entry name" value="AA/rel_permease1"/>
</dbReference>
<feature type="transmembrane region" description="Helical" evidence="6">
    <location>
        <begin position="421"/>
        <end position="444"/>
    </location>
</feature>
<feature type="transmembrane region" description="Helical" evidence="6">
    <location>
        <begin position="395"/>
        <end position="415"/>
    </location>
</feature>